<organism evidence="6 7">
    <name type="scientific">Poecilia reticulata</name>
    <name type="common">Guppy</name>
    <name type="synonym">Acanthophacelus reticulatus</name>
    <dbReference type="NCBI Taxonomy" id="8081"/>
    <lineage>
        <taxon>Eukaryota</taxon>
        <taxon>Metazoa</taxon>
        <taxon>Chordata</taxon>
        <taxon>Craniata</taxon>
        <taxon>Vertebrata</taxon>
        <taxon>Euteleostomi</taxon>
        <taxon>Actinopterygii</taxon>
        <taxon>Neopterygii</taxon>
        <taxon>Teleostei</taxon>
        <taxon>Neoteleostei</taxon>
        <taxon>Acanthomorphata</taxon>
        <taxon>Ovalentaria</taxon>
        <taxon>Atherinomorphae</taxon>
        <taxon>Cyprinodontiformes</taxon>
        <taxon>Poeciliidae</taxon>
        <taxon>Poeciliinae</taxon>
        <taxon>Poecilia</taxon>
    </lineage>
</organism>
<evidence type="ECO:0000313" key="7">
    <source>
        <dbReference type="Proteomes" id="UP000242638"/>
    </source>
</evidence>
<dbReference type="PANTHER" id="PTHR19277">
    <property type="entry name" value="PENTRAXIN"/>
    <property type="match status" value="1"/>
</dbReference>
<evidence type="ECO:0000256" key="3">
    <source>
        <dbReference type="ARBA" id="ARBA00022837"/>
    </source>
</evidence>
<dbReference type="Pfam" id="PF13385">
    <property type="entry name" value="Laminin_G_3"/>
    <property type="match status" value="1"/>
</dbReference>
<evidence type="ECO:0000313" key="6">
    <source>
        <dbReference type="Ensembl" id="ENSPREP00000015825.1"/>
    </source>
</evidence>
<feature type="signal peptide" evidence="5">
    <location>
        <begin position="1"/>
        <end position="23"/>
    </location>
</feature>
<proteinExistence type="predicted"/>
<feature type="chain" id="PRO_5018136558" description="Pentaxin" evidence="5">
    <location>
        <begin position="24"/>
        <end position="235"/>
    </location>
</feature>
<name>A0A3P9P1X6_POERE</name>
<evidence type="ECO:0000256" key="4">
    <source>
        <dbReference type="ARBA" id="ARBA00023157"/>
    </source>
</evidence>
<reference evidence="7" key="1">
    <citation type="submission" date="2013-11" db="EMBL/GenBank/DDBJ databases">
        <title>The genomic landscape of the Guanapo guppy.</title>
        <authorList>
            <person name="Kuenstner A."/>
            <person name="Dreyer C."/>
        </authorList>
    </citation>
    <scope>NUCLEOTIDE SEQUENCE</scope>
    <source>
        <strain evidence="7">Guanapo</strain>
    </source>
</reference>
<evidence type="ECO:0000256" key="1">
    <source>
        <dbReference type="ARBA" id="ARBA00001913"/>
    </source>
</evidence>
<protein>
    <recommendedName>
        <fullName evidence="8">Pentaxin</fullName>
    </recommendedName>
</protein>
<keyword evidence="2" id="KW-0479">Metal-binding</keyword>
<dbReference type="SUPFAM" id="SSF49899">
    <property type="entry name" value="Concanavalin A-like lectins/glucanases"/>
    <property type="match status" value="1"/>
</dbReference>
<dbReference type="GeneTree" id="ENSGT01030000234935"/>
<dbReference type="OMA" id="HEWQYEN"/>
<dbReference type="Proteomes" id="UP000242638">
    <property type="component" value="Unassembled WGS sequence"/>
</dbReference>
<dbReference type="InterPro" id="IPR013320">
    <property type="entry name" value="ConA-like_dom_sf"/>
</dbReference>
<reference evidence="6" key="2">
    <citation type="submission" date="2025-08" db="UniProtKB">
        <authorList>
            <consortium name="Ensembl"/>
        </authorList>
    </citation>
    <scope>IDENTIFICATION</scope>
    <source>
        <strain evidence="6">Guanapo</strain>
    </source>
</reference>
<dbReference type="Ensembl" id="ENSPRET00000015990.1">
    <property type="protein sequence ID" value="ENSPREP00000015825.1"/>
    <property type="gene ID" value="ENSPREG00000010672.1"/>
</dbReference>
<evidence type="ECO:0000256" key="5">
    <source>
        <dbReference type="SAM" id="SignalP"/>
    </source>
</evidence>
<accession>A0A3P9P1X6</accession>
<dbReference type="Gene3D" id="2.60.120.200">
    <property type="match status" value="1"/>
</dbReference>
<reference evidence="6" key="3">
    <citation type="submission" date="2025-09" db="UniProtKB">
        <authorList>
            <consortium name="Ensembl"/>
        </authorList>
    </citation>
    <scope>IDENTIFICATION</scope>
    <source>
        <strain evidence="6">Guanapo</strain>
    </source>
</reference>
<sequence>MRNLTFLIICLSILMSLCPLNSGKIKSIVQSSTFEVWSYFGLHTSVPALTDLSVCIRLKRTSSAQWTGFLYRSTERKELGLEGNNANFKIWLFGKQYPVHQEVSSKKWHSICLTWSGKNQRLNVYLNEPTVENIFFYSDDAHQQLAQNGTLTLGVSHSVLPNGELKPESGNNLLGEIGLFRMWGKEWSAEEVSSLGCADGDVVSWDLRQWKYDSTLVAHYTKPTLPAFSVNPLGT</sequence>
<keyword evidence="4" id="KW-1015">Disulfide bond</keyword>
<comment type="cofactor">
    <cofactor evidence="1">
        <name>Ca(2+)</name>
        <dbReference type="ChEBI" id="CHEBI:29108"/>
    </cofactor>
</comment>
<evidence type="ECO:0008006" key="8">
    <source>
        <dbReference type="Google" id="ProtNLM"/>
    </source>
</evidence>
<keyword evidence="3" id="KW-0106">Calcium</keyword>
<dbReference type="GO" id="GO:0046872">
    <property type="term" value="F:metal ion binding"/>
    <property type="evidence" value="ECO:0007669"/>
    <property type="project" value="UniProtKB-KW"/>
</dbReference>
<evidence type="ECO:0000256" key="2">
    <source>
        <dbReference type="ARBA" id="ARBA00022723"/>
    </source>
</evidence>
<keyword evidence="7" id="KW-1185">Reference proteome</keyword>
<dbReference type="AlphaFoldDB" id="A0A3P9P1X6"/>
<keyword evidence="5" id="KW-0732">Signal</keyword>
<dbReference type="PANTHER" id="PTHR19277:SF161">
    <property type="entry name" value="LAMININ G DOMAIN-CONTAINING PROTEIN"/>
    <property type="match status" value="1"/>
</dbReference>
<dbReference type="InterPro" id="IPR051360">
    <property type="entry name" value="Neuronal_Pentraxin_Related"/>
</dbReference>